<accession>A0A6N7RKB2</accession>
<sequence length="137" mass="14723">MPKVKMIAARQRRLRVLGYIHDERGADGRAVASFKMIGYATGLSGSQARSVVRYLSDSGLVSVEHRHRSDGGNDDNSYSLTLAGLAVLDQAMLEKAEAVANPEALASDPTLASDDVHLSCEVPVVSVESPDSRRCPR</sequence>
<dbReference type="RefSeq" id="WP_154332633.1">
    <property type="nucleotide sequence ID" value="NZ_VTFY01000002.1"/>
</dbReference>
<dbReference type="AlphaFoldDB" id="A0A6N7RKB2"/>
<evidence type="ECO:0008006" key="3">
    <source>
        <dbReference type="Google" id="ProtNLM"/>
    </source>
</evidence>
<keyword evidence="2" id="KW-1185">Reference proteome</keyword>
<organism evidence="1 2">
    <name type="scientific">Eggerthella guodeyinii</name>
    <dbReference type="NCBI Taxonomy" id="2690837"/>
    <lineage>
        <taxon>Bacteria</taxon>
        <taxon>Bacillati</taxon>
        <taxon>Actinomycetota</taxon>
        <taxon>Coriobacteriia</taxon>
        <taxon>Eggerthellales</taxon>
        <taxon>Eggerthellaceae</taxon>
        <taxon>Eggerthella</taxon>
    </lineage>
</organism>
<gene>
    <name evidence="1" type="ORF">GJG86_04510</name>
</gene>
<evidence type="ECO:0000313" key="1">
    <source>
        <dbReference type="EMBL" id="MRX81753.1"/>
    </source>
</evidence>
<name>A0A6N7RKB2_9ACTN</name>
<dbReference type="Proteomes" id="UP000438093">
    <property type="component" value="Unassembled WGS sequence"/>
</dbReference>
<reference evidence="2" key="1">
    <citation type="submission" date="2019-08" db="EMBL/GenBank/DDBJ databases">
        <title>Arthrobacter sp. nov., isolated from plateau pika and Tibetan wild ass.</title>
        <authorList>
            <person name="Ge Y."/>
        </authorList>
    </citation>
    <scope>NUCLEOTIDE SEQUENCE [LARGE SCALE GENOMIC DNA]</scope>
    <source>
        <strain evidence="2">HF-4214</strain>
    </source>
</reference>
<dbReference type="EMBL" id="VTFY01000002">
    <property type="protein sequence ID" value="MRX81753.1"/>
    <property type="molecule type" value="Genomic_DNA"/>
</dbReference>
<comment type="caution">
    <text evidence="1">The sequence shown here is derived from an EMBL/GenBank/DDBJ whole genome shotgun (WGS) entry which is preliminary data.</text>
</comment>
<protein>
    <recommendedName>
        <fullName evidence="3">MarR family transcriptional regulator</fullName>
    </recommendedName>
</protein>
<proteinExistence type="predicted"/>
<evidence type="ECO:0000313" key="2">
    <source>
        <dbReference type="Proteomes" id="UP000438093"/>
    </source>
</evidence>